<dbReference type="InterPro" id="IPR051678">
    <property type="entry name" value="AGP_Transferase"/>
</dbReference>
<protein>
    <submittedName>
        <fullName evidence="2">Phosphotransferase family protein</fullName>
    </submittedName>
</protein>
<accession>A0ABV8LTH1</accession>
<evidence type="ECO:0000313" key="2">
    <source>
        <dbReference type="EMBL" id="MFC4134370.1"/>
    </source>
</evidence>
<evidence type="ECO:0000313" key="3">
    <source>
        <dbReference type="Proteomes" id="UP001595816"/>
    </source>
</evidence>
<keyword evidence="3" id="KW-1185">Reference proteome</keyword>
<dbReference type="EMBL" id="JBHSAY010000015">
    <property type="protein sequence ID" value="MFC4134370.1"/>
    <property type="molecule type" value="Genomic_DNA"/>
</dbReference>
<reference evidence="3" key="1">
    <citation type="journal article" date="2019" name="Int. J. Syst. Evol. Microbiol.">
        <title>The Global Catalogue of Microorganisms (GCM) 10K type strain sequencing project: providing services to taxonomists for standard genome sequencing and annotation.</title>
        <authorList>
            <consortium name="The Broad Institute Genomics Platform"/>
            <consortium name="The Broad Institute Genome Sequencing Center for Infectious Disease"/>
            <person name="Wu L."/>
            <person name="Ma J."/>
        </authorList>
    </citation>
    <scope>NUCLEOTIDE SEQUENCE [LARGE SCALE GENOMIC DNA]</scope>
    <source>
        <strain evidence="3">CGMCC 4.7289</strain>
    </source>
</reference>
<feature type="domain" description="Aminoglycoside phosphotransferase" evidence="1">
    <location>
        <begin position="45"/>
        <end position="278"/>
    </location>
</feature>
<comment type="caution">
    <text evidence="2">The sequence shown here is derived from an EMBL/GenBank/DDBJ whole genome shotgun (WGS) entry which is preliminary data.</text>
</comment>
<dbReference type="Proteomes" id="UP001595816">
    <property type="component" value="Unassembled WGS sequence"/>
</dbReference>
<dbReference type="Gene3D" id="3.90.1200.10">
    <property type="match status" value="1"/>
</dbReference>
<dbReference type="RefSeq" id="WP_253761468.1">
    <property type="nucleotide sequence ID" value="NZ_JAMZDZ010000001.1"/>
</dbReference>
<sequence length="326" mass="36834">MESVTKRKLTPDDIRQFIRAGLGPDAEVVAHSEFTEGFYAAVHGVTLADGRQVVLKVAPDPTLRQLRYEVDLMRTEIEFYEKAATAGVPLPRLWHADPDVGFMIMERLGGNLFSKAKEEMSAEEIQQVRRHIGELCARLNRVRGELFGYPRRDGRTRSASWREAFLAIIADILADAEEFERDLTRPVSEVRALIERNAAVLDAVTEPALVHFDLWDGNIFVRREAGGWAIEGIIDGERALYADPILELVSLITFCGPEEAAAVVDGWLGRPLTDDEQLRLCLYRVYLWLILVVELAVRLYPPDEEQRVLSWVRPNLAADLDRLASL</sequence>
<name>A0ABV8LTH1_9ACTN</name>
<dbReference type="Pfam" id="PF01636">
    <property type="entry name" value="APH"/>
    <property type="match status" value="1"/>
</dbReference>
<dbReference type="InterPro" id="IPR002575">
    <property type="entry name" value="Aminoglycoside_PTrfase"/>
</dbReference>
<proteinExistence type="predicted"/>
<evidence type="ECO:0000259" key="1">
    <source>
        <dbReference type="Pfam" id="PF01636"/>
    </source>
</evidence>
<organism evidence="2 3">
    <name type="scientific">Hamadaea flava</name>
    <dbReference type="NCBI Taxonomy" id="1742688"/>
    <lineage>
        <taxon>Bacteria</taxon>
        <taxon>Bacillati</taxon>
        <taxon>Actinomycetota</taxon>
        <taxon>Actinomycetes</taxon>
        <taxon>Micromonosporales</taxon>
        <taxon>Micromonosporaceae</taxon>
        <taxon>Hamadaea</taxon>
    </lineage>
</organism>
<dbReference type="PANTHER" id="PTHR21310:SF15">
    <property type="entry name" value="AMINOGLYCOSIDE PHOSPHOTRANSFERASE DOMAIN-CONTAINING PROTEIN"/>
    <property type="match status" value="1"/>
</dbReference>
<dbReference type="PANTHER" id="PTHR21310">
    <property type="entry name" value="AMINOGLYCOSIDE PHOSPHOTRANSFERASE-RELATED-RELATED"/>
    <property type="match status" value="1"/>
</dbReference>
<dbReference type="InterPro" id="IPR011009">
    <property type="entry name" value="Kinase-like_dom_sf"/>
</dbReference>
<gene>
    <name evidence="2" type="ORF">ACFOZ4_27480</name>
</gene>
<dbReference type="SUPFAM" id="SSF56112">
    <property type="entry name" value="Protein kinase-like (PK-like)"/>
    <property type="match status" value="1"/>
</dbReference>